<dbReference type="AlphaFoldDB" id="A0AAN9A7I6"/>
<reference evidence="2 3" key="1">
    <citation type="submission" date="2023-11" db="EMBL/GenBank/DDBJ databases">
        <title>Halocaridina rubra genome assembly.</title>
        <authorList>
            <person name="Smith C."/>
        </authorList>
    </citation>
    <scope>NUCLEOTIDE SEQUENCE [LARGE SCALE GENOMIC DNA]</scope>
    <source>
        <strain evidence="2">EP-1</strain>
        <tissue evidence="2">Whole</tissue>
    </source>
</reference>
<protein>
    <submittedName>
        <fullName evidence="2">Uncharacterized protein</fullName>
    </submittedName>
</protein>
<dbReference type="PANTHER" id="PTHR46726">
    <property type="entry name" value="TWO PORE CHANNEL 3"/>
    <property type="match status" value="1"/>
</dbReference>
<keyword evidence="3" id="KW-1185">Reference proteome</keyword>
<comment type="caution">
    <text evidence="2">The sequence shown here is derived from an EMBL/GenBank/DDBJ whole genome shotgun (WGS) entry which is preliminary data.</text>
</comment>
<accession>A0AAN9A7I6</accession>
<keyword evidence="1" id="KW-0472">Membrane</keyword>
<feature type="transmembrane region" description="Helical" evidence="1">
    <location>
        <begin position="150"/>
        <end position="168"/>
    </location>
</feature>
<evidence type="ECO:0000256" key="1">
    <source>
        <dbReference type="SAM" id="Phobius"/>
    </source>
</evidence>
<evidence type="ECO:0000313" key="2">
    <source>
        <dbReference type="EMBL" id="KAK7075100.1"/>
    </source>
</evidence>
<dbReference type="PANTHER" id="PTHR46726:SF1">
    <property type="entry name" value="TWO-PORE CALCIUM CHANNEL 3"/>
    <property type="match status" value="1"/>
</dbReference>
<dbReference type="EMBL" id="JAXCGZ010011366">
    <property type="protein sequence ID" value="KAK7075100.1"/>
    <property type="molecule type" value="Genomic_DNA"/>
</dbReference>
<sequence length="183" mass="20899">MDVDVHEHHHESLEVPVLIEDEPFTNQENSRCDGSSYTGKYLYLLFQLCSKSNNFYQVDSRRKSALWLQTDGIDSSISTSISYKSDLETVDVTNIVDGIVVLDAPSDSPLSDLDLLLAATYVEDATCGRHSDFKVSERHLKMYHLYQNKWGQYILFVIFGVHLFLALFEKPAVPGLEVSYWVR</sequence>
<keyword evidence="1" id="KW-0812">Transmembrane</keyword>
<name>A0AAN9A7I6_HALRR</name>
<dbReference type="Proteomes" id="UP001381693">
    <property type="component" value="Unassembled WGS sequence"/>
</dbReference>
<organism evidence="2 3">
    <name type="scientific">Halocaridina rubra</name>
    <name type="common">Hawaiian red shrimp</name>
    <dbReference type="NCBI Taxonomy" id="373956"/>
    <lineage>
        <taxon>Eukaryota</taxon>
        <taxon>Metazoa</taxon>
        <taxon>Ecdysozoa</taxon>
        <taxon>Arthropoda</taxon>
        <taxon>Crustacea</taxon>
        <taxon>Multicrustacea</taxon>
        <taxon>Malacostraca</taxon>
        <taxon>Eumalacostraca</taxon>
        <taxon>Eucarida</taxon>
        <taxon>Decapoda</taxon>
        <taxon>Pleocyemata</taxon>
        <taxon>Caridea</taxon>
        <taxon>Atyoidea</taxon>
        <taxon>Atyidae</taxon>
        <taxon>Halocaridina</taxon>
    </lineage>
</organism>
<evidence type="ECO:0000313" key="3">
    <source>
        <dbReference type="Proteomes" id="UP001381693"/>
    </source>
</evidence>
<proteinExistence type="predicted"/>
<gene>
    <name evidence="2" type="ORF">SK128_005191</name>
</gene>
<keyword evidence="1" id="KW-1133">Transmembrane helix</keyword>